<keyword evidence="2 18" id="KW-0121">Carboxypeptidase</keyword>
<feature type="domain" description="Glycosyl transferase family 51" evidence="17">
    <location>
        <begin position="135"/>
        <end position="307"/>
    </location>
</feature>
<comment type="catalytic activity">
    <reaction evidence="13">
        <text>Preferential cleavage: (Ac)2-L-Lys-D-Ala-|-D-Ala. Also transpeptidation of peptidyl-alanyl moieties that are N-acyl substituents of D-alanine.</text>
        <dbReference type="EC" id="3.4.16.4"/>
    </reaction>
</comment>
<name>A0A0R2CAN1_9LACO</name>
<dbReference type="InterPro" id="IPR001264">
    <property type="entry name" value="Glyco_trans_51"/>
</dbReference>
<dbReference type="Gene3D" id="3.90.1310.40">
    <property type="match status" value="1"/>
</dbReference>
<evidence type="ECO:0000256" key="1">
    <source>
        <dbReference type="ARBA" id="ARBA00022475"/>
    </source>
</evidence>
<evidence type="ECO:0000313" key="18">
    <source>
        <dbReference type="EMBL" id="KRM88432.1"/>
    </source>
</evidence>
<dbReference type="GO" id="GO:0030288">
    <property type="term" value="C:outer membrane-bounded periplasmic space"/>
    <property type="evidence" value="ECO:0007669"/>
    <property type="project" value="TreeGrafter"/>
</dbReference>
<dbReference type="PANTHER" id="PTHR32282">
    <property type="entry name" value="BINDING PROTEIN TRANSPEPTIDASE, PUTATIVE-RELATED"/>
    <property type="match status" value="1"/>
</dbReference>
<protein>
    <submittedName>
        <fullName evidence="18">Membrane carboxypeptidase (Penicillin-binding protein)</fullName>
    </submittedName>
</protein>
<feature type="compositionally biased region" description="Polar residues" evidence="15">
    <location>
        <begin position="32"/>
        <end position="45"/>
    </location>
</feature>
<dbReference type="RefSeq" id="WP_056969135.1">
    <property type="nucleotide sequence ID" value="NZ_AYZK01000001.1"/>
</dbReference>
<dbReference type="PANTHER" id="PTHR32282:SF32">
    <property type="entry name" value="PENICILLIN-BINDING PROTEIN 2A"/>
    <property type="match status" value="1"/>
</dbReference>
<evidence type="ECO:0000256" key="15">
    <source>
        <dbReference type="SAM" id="MobiDB-lite"/>
    </source>
</evidence>
<evidence type="ECO:0000256" key="12">
    <source>
        <dbReference type="ARBA" id="ARBA00023316"/>
    </source>
</evidence>
<dbReference type="Pfam" id="PF00912">
    <property type="entry name" value="Transgly"/>
    <property type="match status" value="1"/>
</dbReference>
<dbReference type="Gene3D" id="3.40.710.10">
    <property type="entry name" value="DD-peptidase/beta-lactamase superfamily"/>
    <property type="match status" value="1"/>
</dbReference>
<keyword evidence="6 16" id="KW-0812">Transmembrane</keyword>
<keyword evidence="11" id="KW-0511">Multifunctional enzyme</keyword>
<evidence type="ECO:0000256" key="16">
    <source>
        <dbReference type="SAM" id="Phobius"/>
    </source>
</evidence>
<dbReference type="InterPro" id="IPR023346">
    <property type="entry name" value="Lysozyme-like_dom_sf"/>
</dbReference>
<dbReference type="Gene3D" id="1.10.3810.10">
    <property type="entry name" value="Biosynthetic peptidoglycan transglycosylase-like"/>
    <property type="match status" value="1"/>
</dbReference>
<dbReference type="InterPro" id="IPR036950">
    <property type="entry name" value="PBP_transglycosylase"/>
</dbReference>
<dbReference type="SUPFAM" id="SSF53955">
    <property type="entry name" value="Lysozyme-like"/>
    <property type="match status" value="1"/>
</dbReference>
<dbReference type="AlphaFoldDB" id="A0A0R2CAN1"/>
<dbReference type="GO" id="GO:0008360">
    <property type="term" value="P:regulation of cell shape"/>
    <property type="evidence" value="ECO:0007669"/>
    <property type="project" value="UniProtKB-KW"/>
</dbReference>
<evidence type="ECO:0000256" key="2">
    <source>
        <dbReference type="ARBA" id="ARBA00022645"/>
    </source>
</evidence>
<evidence type="ECO:0000259" key="17">
    <source>
        <dbReference type="Pfam" id="PF00912"/>
    </source>
</evidence>
<keyword evidence="2 18" id="KW-0378">Hydrolase</keyword>
<evidence type="ECO:0000256" key="7">
    <source>
        <dbReference type="ARBA" id="ARBA00022960"/>
    </source>
</evidence>
<proteinExistence type="predicted"/>
<evidence type="ECO:0000256" key="10">
    <source>
        <dbReference type="ARBA" id="ARBA00023136"/>
    </source>
</evidence>
<evidence type="ECO:0000256" key="5">
    <source>
        <dbReference type="ARBA" id="ARBA00022679"/>
    </source>
</evidence>
<dbReference type="InterPro" id="IPR050396">
    <property type="entry name" value="Glycosyltr_51/Transpeptidase"/>
</dbReference>
<keyword evidence="1" id="KW-1003">Cell membrane</keyword>
<evidence type="ECO:0000256" key="8">
    <source>
        <dbReference type="ARBA" id="ARBA00022984"/>
    </source>
</evidence>
<evidence type="ECO:0000256" key="6">
    <source>
        <dbReference type="ARBA" id="ARBA00022692"/>
    </source>
</evidence>
<keyword evidence="4" id="KW-0328">Glycosyltransferase</keyword>
<comment type="caution">
    <text evidence="18">The sequence shown here is derived from an EMBL/GenBank/DDBJ whole genome shotgun (WGS) entry which is preliminary data.</text>
</comment>
<evidence type="ECO:0000256" key="11">
    <source>
        <dbReference type="ARBA" id="ARBA00023268"/>
    </source>
</evidence>
<reference evidence="18 19" key="1">
    <citation type="journal article" date="2015" name="Genome Announc.">
        <title>Expanding the biotechnology potential of lactobacilli through comparative genomics of 213 strains and associated genera.</title>
        <authorList>
            <person name="Sun Z."/>
            <person name="Harris H.M."/>
            <person name="McCann A."/>
            <person name="Guo C."/>
            <person name="Argimon S."/>
            <person name="Zhang W."/>
            <person name="Yang X."/>
            <person name="Jeffery I.B."/>
            <person name="Cooney J.C."/>
            <person name="Kagawa T.F."/>
            <person name="Liu W."/>
            <person name="Song Y."/>
            <person name="Salvetti E."/>
            <person name="Wrobel A."/>
            <person name="Rasinkangas P."/>
            <person name="Parkhill J."/>
            <person name="Rea M.C."/>
            <person name="O'Sullivan O."/>
            <person name="Ritari J."/>
            <person name="Douillard F.P."/>
            <person name="Paul Ross R."/>
            <person name="Yang R."/>
            <person name="Briner A.E."/>
            <person name="Felis G.E."/>
            <person name="de Vos W.M."/>
            <person name="Barrangou R."/>
            <person name="Klaenhammer T.R."/>
            <person name="Caufield P.W."/>
            <person name="Cui Y."/>
            <person name="Zhang H."/>
            <person name="O'Toole P.W."/>
        </authorList>
    </citation>
    <scope>NUCLEOTIDE SEQUENCE [LARGE SCALE GENOMIC DNA]</scope>
    <source>
        <strain evidence="18 19">DSM 22698</strain>
    </source>
</reference>
<dbReference type="SUPFAM" id="SSF56601">
    <property type="entry name" value="beta-lactamase/transpeptidase-like"/>
    <property type="match status" value="1"/>
</dbReference>
<keyword evidence="12" id="KW-0961">Cell wall biogenesis/degradation</keyword>
<feature type="region of interest" description="Disordered" evidence="15">
    <location>
        <begin position="887"/>
        <end position="917"/>
    </location>
</feature>
<dbReference type="Proteomes" id="UP000051789">
    <property type="component" value="Unassembled WGS sequence"/>
</dbReference>
<dbReference type="GO" id="GO:0009002">
    <property type="term" value="F:serine-type D-Ala-D-Ala carboxypeptidase activity"/>
    <property type="evidence" value="ECO:0007669"/>
    <property type="project" value="UniProtKB-EC"/>
</dbReference>
<organism evidence="18 19">
    <name type="scientific">Lacticaseibacillus thailandensis DSM 22698 = JCM 13996</name>
    <dbReference type="NCBI Taxonomy" id="1423810"/>
    <lineage>
        <taxon>Bacteria</taxon>
        <taxon>Bacillati</taxon>
        <taxon>Bacillota</taxon>
        <taxon>Bacilli</taxon>
        <taxon>Lactobacillales</taxon>
        <taxon>Lactobacillaceae</taxon>
        <taxon>Lacticaseibacillus</taxon>
    </lineage>
</organism>
<evidence type="ECO:0000256" key="14">
    <source>
        <dbReference type="ARBA" id="ARBA00049902"/>
    </source>
</evidence>
<evidence type="ECO:0000256" key="9">
    <source>
        <dbReference type="ARBA" id="ARBA00022989"/>
    </source>
</evidence>
<dbReference type="InterPro" id="IPR012338">
    <property type="entry name" value="Beta-lactam/transpept-like"/>
</dbReference>
<keyword evidence="7" id="KW-0133">Cell shape</keyword>
<evidence type="ECO:0000313" key="19">
    <source>
        <dbReference type="Proteomes" id="UP000051789"/>
    </source>
</evidence>
<dbReference type="Gene3D" id="3.40.50.12800">
    <property type="match status" value="1"/>
</dbReference>
<dbReference type="PATRIC" id="fig|1423810.4.peg.744"/>
<dbReference type="GO" id="GO:0009252">
    <property type="term" value="P:peptidoglycan biosynthetic process"/>
    <property type="evidence" value="ECO:0007669"/>
    <property type="project" value="UniProtKB-KW"/>
</dbReference>
<evidence type="ECO:0000256" key="13">
    <source>
        <dbReference type="ARBA" id="ARBA00034000"/>
    </source>
</evidence>
<keyword evidence="10 16" id="KW-0472">Membrane</keyword>
<keyword evidence="3" id="KW-0645">Protease</keyword>
<feature type="transmembrane region" description="Helical" evidence="16">
    <location>
        <begin position="76"/>
        <end position="100"/>
    </location>
</feature>
<accession>A0A0R2CAN1</accession>
<evidence type="ECO:0000256" key="3">
    <source>
        <dbReference type="ARBA" id="ARBA00022670"/>
    </source>
</evidence>
<keyword evidence="9 16" id="KW-1133">Transmembrane helix</keyword>
<dbReference type="GO" id="GO:0006508">
    <property type="term" value="P:proteolysis"/>
    <property type="evidence" value="ECO:0007669"/>
    <property type="project" value="UniProtKB-KW"/>
</dbReference>
<comment type="catalytic activity">
    <reaction evidence="14">
        <text>[GlcNAc-(1-&gt;4)-Mur2Ac(oyl-L-Ala-gamma-D-Glu-L-Lys-D-Ala-D-Ala)](n)-di-trans,octa-cis-undecaprenyl diphosphate + beta-D-GlcNAc-(1-&gt;4)-Mur2Ac(oyl-L-Ala-gamma-D-Glu-L-Lys-D-Ala-D-Ala)-di-trans,octa-cis-undecaprenyl diphosphate = [GlcNAc-(1-&gt;4)-Mur2Ac(oyl-L-Ala-gamma-D-Glu-L-Lys-D-Ala-D-Ala)](n+1)-di-trans,octa-cis-undecaprenyl diphosphate + di-trans,octa-cis-undecaprenyl diphosphate + H(+)</text>
        <dbReference type="Rhea" id="RHEA:23708"/>
        <dbReference type="Rhea" id="RHEA-COMP:9602"/>
        <dbReference type="Rhea" id="RHEA-COMP:9603"/>
        <dbReference type="ChEBI" id="CHEBI:15378"/>
        <dbReference type="ChEBI" id="CHEBI:58405"/>
        <dbReference type="ChEBI" id="CHEBI:60033"/>
        <dbReference type="ChEBI" id="CHEBI:78435"/>
        <dbReference type="EC" id="2.4.99.28"/>
    </reaction>
</comment>
<keyword evidence="5" id="KW-0808">Transferase</keyword>
<evidence type="ECO:0000256" key="4">
    <source>
        <dbReference type="ARBA" id="ARBA00022676"/>
    </source>
</evidence>
<dbReference type="STRING" id="1423810.FD19_GL000729"/>
<dbReference type="EMBL" id="AYZK01000001">
    <property type="protein sequence ID" value="KRM88432.1"/>
    <property type="molecule type" value="Genomic_DNA"/>
</dbReference>
<dbReference type="GO" id="GO:0071555">
    <property type="term" value="P:cell wall organization"/>
    <property type="evidence" value="ECO:0007669"/>
    <property type="project" value="UniProtKB-KW"/>
</dbReference>
<sequence>MRNFFNKLGHSWTRIGRRIHRGLHHQGRHQRTSGTKTATQPAPQTVKQPVANPLPPFSRTTWTLYADTVLQTIRHLVIALFAGLVCAGFLALGVGLGYFASILDKTPVPTVSAMTRQVTNTEDSATLYYAHNVKMATVKSDLVRESVSNKNMSPWVRKAIVATEDADFYKNNGVTPKSLLRAIISSVTGVGSQTGGSTLTQQLVKLQLLSSETTFKRKAKEIVLAMRVDKYMTKSQILNAYLNVATLGRNSDGENIAGVESAAEGIFGVSAKHLNIAQSAFIAGLPQSPFIYTPYNADGSLKDNQKYGVEREREVLFRMYRAGYITKKQYQQAKRFNLVASFRRTGTNATDESTSGFAYNSVMLEAENTLTKQLAHNDGISAKKLNSDSSLKKEYTDKATTLLTTKGYHVHTTLIKPVYEKMQSIMREYRDNWGTTHTYTYTDPNTGKTETATEPVQNGTVLLDNHTGAILGFVGGVKKGINHIYSTRSSGSTIKPMAVYGPAIENQLIGSESAIADFKTSFTNYSVSDFGGTIANRFMPASYALANSYNIPAVNLYNVLKQKVNVASYIKKMGITTFTKEDYSKLGFALGGSDYGVSVKQEASAFSTFANNGRHATAYMISSITDPSGKAIYKHKGGSTKVFSKSTAYIMQKMLHGVVTRGTGTTVNYLANFNTDNMIAKTGTSNDDKDIWFIGSTPGLTMASWMGYDNNYGHSFSLGANQSRLNETYWSASMNAIYQLIPGKFKLHQTLARPSNVKAVKVNALTGLPNGSGTFNGKTVKTSGDTVTSLYNGWTPSAFKPEFAIGGTFNNYRLFWNYMDGANNGYGKVTSVKSADASANAETTTKAEQDAAKKAATASSAASSSSSSVSAVRSSSSSILYSSSAAASSSSSASSYSAPTTPASSSSAVSSSVSTQQ</sequence>
<gene>
    <name evidence="18" type="ORF">FD19_GL000729</name>
</gene>
<feature type="region of interest" description="Disordered" evidence="15">
    <location>
        <begin position="23"/>
        <end position="45"/>
    </location>
</feature>
<keyword evidence="8" id="KW-0573">Peptidoglycan synthesis</keyword>
<dbReference type="GO" id="GO:0008955">
    <property type="term" value="F:peptidoglycan glycosyltransferase activity"/>
    <property type="evidence" value="ECO:0007669"/>
    <property type="project" value="UniProtKB-EC"/>
</dbReference>
<keyword evidence="19" id="KW-1185">Reference proteome</keyword>